<dbReference type="RefSeq" id="WP_037443777.1">
    <property type="nucleotide sequence ID" value="NZ_JNFF01000110.1"/>
</dbReference>
<reference evidence="1 2" key="1">
    <citation type="journal article" date="1992" name="Int. J. Syst. Bacteriol.">
        <title>Sphingobacterium antarcticus sp. nov. a Psychrotrophic Bacterium from the Soils of Schirmacher Oasis, Antarctica.</title>
        <authorList>
            <person name="Shivaji S."/>
            <person name="Ray M.K."/>
            <person name="Rao N.S."/>
            <person name="Saiserr L."/>
            <person name="Jagannadham M.V."/>
            <person name="Kumar G.S."/>
            <person name="Reddy G."/>
            <person name="Bhargava P.M."/>
        </authorList>
    </citation>
    <scope>NUCLEOTIDE SEQUENCE [LARGE SCALE GENOMIC DNA]</scope>
    <source>
        <strain evidence="1 2">4BY</strain>
    </source>
</reference>
<protein>
    <submittedName>
        <fullName evidence="1">Uncharacterized protein</fullName>
    </submittedName>
</protein>
<evidence type="ECO:0000313" key="1">
    <source>
        <dbReference type="EMBL" id="KEQ28717.1"/>
    </source>
</evidence>
<keyword evidence="2" id="KW-1185">Reference proteome</keyword>
<proteinExistence type="predicted"/>
<dbReference type="OrthoDB" id="676275at2"/>
<evidence type="ECO:0000313" key="2">
    <source>
        <dbReference type="Proteomes" id="UP000028007"/>
    </source>
</evidence>
<name>A0A081PDE4_9SPHI</name>
<dbReference type="Proteomes" id="UP000028007">
    <property type="component" value="Unassembled WGS sequence"/>
</dbReference>
<comment type="caution">
    <text evidence="1">The sequence shown here is derived from an EMBL/GenBank/DDBJ whole genome shotgun (WGS) entry which is preliminary data.</text>
</comment>
<sequence>MEDTEGGRYKDYRMNKTLIIKHLALATLSYLLMGCSGNSNLQNSKNIETNSLVNTYIKSIHSQGVIQISDSPCGAVNRDCLNEIFTKYKFDVPFEETFQAQETDTVAWTKAIIDTDSVKILNSAEVKFIKETPTFGGDESIDKTFYVISNPIFSKDHRFAILNKYFYCGGRCGNGSVLIYEKKGGEWILREEVCPIVS</sequence>
<accession>A0A081PDE4</accession>
<dbReference type="AlphaFoldDB" id="A0A081PDE4"/>
<dbReference type="EMBL" id="JNFF01000110">
    <property type="protein sequence ID" value="KEQ28717.1"/>
    <property type="molecule type" value="Genomic_DNA"/>
</dbReference>
<gene>
    <name evidence="1" type="ORF">N180_04815</name>
</gene>
<organism evidence="1 2">
    <name type="scientific">Pedobacter antarcticus 4BY</name>
    <dbReference type="NCBI Taxonomy" id="1358423"/>
    <lineage>
        <taxon>Bacteria</taxon>
        <taxon>Pseudomonadati</taxon>
        <taxon>Bacteroidota</taxon>
        <taxon>Sphingobacteriia</taxon>
        <taxon>Sphingobacteriales</taxon>
        <taxon>Sphingobacteriaceae</taxon>
        <taxon>Pedobacter</taxon>
    </lineage>
</organism>